<proteinExistence type="predicted"/>
<comment type="caution">
    <text evidence="2">The sequence shown here is derived from an EMBL/GenBank/DDBJ whole genome shotgun (WGS) entry which is preliminary data.</text>
</comment>
<dbReference type="RefSeq" id="WP_290232500.1">
    <property type="nucleotide sequence ID" value="NZ_JAUFPZ010000002.1"/>
</dbReference>
<reference evidence="3" key="1">
    <citation type="journal article" date="2019" name="Int. J. Syst. Evol. Microbiol.">
        <title>The Global Catalogue of Microorganisms (GCM) 10K type strain sequencing project: providing services to taxonomists for standard genome sequencing and annotation.</title>
        <authorList>
            <consortium name="The Broad Institute Genomics Platform"/>
            <consortium name="The Broad Institute Genome Sequencing Center for Infectious Disease"/>
            <person name="Wu L."/>
            <person name="Ma J."/>
        </authorList>
    </citation>
    <scope>NUCLEOTIDE SEQUENCE [LARGE SCALE GENOMIC DNA]</scope>
    <source>
        <strain evidence="3">CECT 9128</strain>
    </source>
</reference>
<dbReference type="EMBL" id="JBHSAS010000010">
    <property type="protein sequence ID" value="MFC4028500.1"/>
    <property type="molecule type" value="Genomic_DNA"/>
</dbReference>
<feature type="domain" description="DUF7793" evidence="1">
    <location>
        <begin position="12"/>
        <end position="124"/>
    </location>
</feature>
<evidence type="ECO:0000313" key="3">
    <source>
        <dbReference type="Proteomes" id="UP001595793"/>
    </source>
</evidence>
<evidence type="ECO:0000313" key="2">
    <source>
        <dbReference type="EMBL" id="MFC4028500.1"/>
    </source>
</evidence>
<sequence>MDRSGKKRVAKIWIDDGILYFEYHPNTVLSLEKAQQTVKYRLSIQKDKYYPICCDTSGLVDSHKMARDYLAREGSILASAVAYIAPDDYSYKMISFFIRNSKPRIPSKVFRHKFAALNFLRAFKTKSP</sequence>
<accession>A0ABV8H970</accession>
<name>A0ABV8H970_9FLAO</name>
<organism evidence="2 3">
    <name type="scientific">Zunongwangia endophytica</name>
    <dbReference type="NCBI Taxonomy" id="1808945"/>
    <lineage>
        <taxon>Bacteria</taxon>
        <taxon>Pseudomonadati</taxon>
        <taxon>Bacteroidota</taxon>
        <taxon>Flavobacteriia</taxon>
        <taxon>Flavobacteriales</taxon>
        <taxon>Flavobacteriaceae</taxon>
        <taxon>Zunongwangia</taxon>
    </lineage>
</organism>
<dbReference type="Proteomes" id="UP001595793">
    <property type="component" value="Unassembled WGS sequence"/>
</dbReference>
<dbReference type="InterPro" id="IPR056695">
    <property type="entry name" value="DUF7793"/>
</dbReference>
<gene>
    <name evidence="2" type="ORF">ACFOS1_13875</name>
</gene>
<protein>
    <recommendedName>
        <fullName evidence="1">DUF7793 domain-containing protein</fullName>
    </recommendedName>
</protein>
<keyword evidence="3" id="KW-1185">Reference proteome</keyword>
<evidence type="ECO:0000259" key="1">
    <source>
        <dbReference type="Pfam" id="PF25056"/>
    </source>
</evidence>
<dbReference type="Pfam" id="PF25056">
    <property type="entry name" value="DUF7793"/>
    <property type="match status" value="1"/>
</dbReference>